<dbReference type="SMART" id="SM00382">
    <property type="entry name" value="AAA"/>
    <property type="match status" value="1"/>
</dbReference>
<evidence type="ECO:0000313" key="6">
    <source>
        <dbReference type="EMBL" id="TLD99753.1"/>
    </source>
</evidence>
<dbReference type="SUPFAM" id="SSF52540">
    <property type="entry name" value="P-loop containing nucleoside triphosphate hydrolases"/>
    <property type="match status" value="1"/>
</dbReference>
<keyword evidence="1" id="KW-0547">Nucleotide-binding</keyword>
<evidence type="ECO:0000313" key="7">
    <source>
        <dbReference type="Proteomes" id="UP000029707"/>
    </source>
</evidence>
<dbReference type="RefSeq" id="WP_034362219.1">
    <property type="nucleotide sequence ID" value="NZ_CAMRWY010000017.1"/>
</dbReference>
<evidence type="ECO:0000259" key="5">
    <source>
        <dbReference type="SMART" id="SM00382"/>
    </source>
</evidence>
<protein>
    <recommendedName>
        <fullName evidence="4">Uncharacterized AAA domain-containing protein ycf46</fullName>
    </recommendedName>
</protein>
<accession>A0A4U8TI54</accession>
<organism evidence="6 7">
    <name type="scientific">Helicobacter japonicus</name>
    <dbReference type="NCBI Taxonomy" id="425400"/>
    <lineage>
        <taxon>Bacteria</taxon>
        <taxon>Pseudomonadati</taxon>
        <taxon>Campylobacterota</taxon>
        <taxon>Epsilonproteobacteria</taxon>
        <taxon>Campylobacterales</taxon>
        <taxon>Helicobacteraceae</taxon>
        <taxon>Helicobacter</taxon>
    </lineage>
</organism>
<dbReference type="InterPro" id="IPR003959">
    <property type="entry name" value="ATPase_AAA_core"/>
</dbReference>
<gene>
    <name evidence="6" type="ORF">LS65_009185</name>
</gene>
<dbReference type="Proteomes" id="UP000029707">
    <property type="component" value="Unassembled WGS sequence"/>
</dbReference>
<sequence>MFWFIAEDNAYYHNKKFLYPTLSSYTKLDLESLTIAQSVKDLKSTTPLNTQSKNKEFENLSATQLLINPTLADIQILFKNPFHQCFIVVSNNPPPKDYQSFFSIKNLPNKYGILTIQEHFSNVPKSKALESRLGLSVIDSPFTLQDIGGATALKKYTAQLLRAEQQGYKAKGIFLVGIPGTGKTFFPKCFAGELKRMLIALNLSQIMESDSPILKLNSIFEYLHQRAIDYPQEKFVILIDEIEKMIGNATAKEKQMLGRLLTILNDINTPACEYKFNAIFFATANDLGSILANNPEFLRRGRWDELFFINLPTHEYAIEMFEIYIKKYKLNFALEMMSLDEIFAEIENKYQKTIRSLTDSLIPPQKLKTSAKDWTLLKKQKGKL</sequence>
<keyword evidence="7" id="KW-1185">Reference proteome</keyword>
<evidence type="ECO:0000256" key="1">
    <source>
        <dbReference type="ARBA" id="ARBA00022741"/>
    </source>
</evidence>
<dbReference type="OrthoDB" id="9809379at2"/>
<dbReference type="InterPro" id="IPR027417">
    <property type="entry name" value="P-loop_NTPase"/>
</dbReference>
<dbReference type="PANTHER" id="PTHR42960">
    <property type="entry name" value="YCF46 PROTEIN"/>
    <property type="match status" value="1"/>
</dbReference>
<dbReference type="AlphaFoldDB" id="A0A4U8TI54"/>
<dbReference type="InterPro" id="IPR052381">
    <property type="entry name" value="AAA_domain_protein"/>
</dbReference>
<dbReference type="PANTHER" id="PTHR42960:SF1">
    <property type="entry name" value="YCF46 PROTEIN"/>
    <property type="match status" value="1"/>
</dbReference>
<comment type="similarity">
    <text evidence="3">Belongs to the AAA ATPase family. Highly divergent.</text>
</comment>
<dbReference type="STRING" id="425400.LS65_05500"/>
<reference evidence="6 7" key="1">
    <citation type="journal article" date="2014" name="Genome Announc.">
        <title>Draft genome sequences of eight enterohepatic helicobacter species isolated from both laboratory and wild rodents.</title>
        <authorList>
            <person name="Sheh A."/>
            <person name="Shen Z."/>
            <person name="Fox J.G."/>
        </authorList>
    </citation>
    <scope>NUCLEOTIDE SEQUENCE [LARGE SCALE GENOMIC DNA]</scope>
    <source>
        <strain evidence="6 7">MIT 01-6451</strain>
    </source>
</reference>
<evidence type="ECO:0000256" key="4">
    <source>
        <dbReference type="ARBA" id="ARBA00040480"/>
    </source>
</evidence>
<keyword evidence="2 6" id="KW-0067">ATP-binding</keyword>
<proteinExistence type="inferred from homology"/>
<feature type="domain" description="AAA+ ATPase" evidence="5">
    <location>
        <begin position="169"/>
        <end position="313"/>
    </location>
</feature>
<dbReference type="InterPro" id="IPR003593">
    <property type="entry name" value="AAA+_ATPase"/>
</dbReference>
<comment type="caution">
    <text evidence="6">The sequence shown here is derived from an EMBL/GenBank/DDBJ whole genome shotgun (WGS) entry which is preliminary data.</text>
</comment>
<dbReference type="GO" id="GO:0016887">
    <property type="term" value="F:ATP hydrolysis activity"/>
    <property type="evidence" value="ECO:0007669"/>
    <property type="project" value="InterPro"/>
</dbReference>
<dbReference type="Pfam" id="PF00004">
    <property type="entry name" value="AAA"/>
    <property type="match status" value="1"/>
</dbReference>
<evidence type="ECO:0000256" key="2">
    <source>
        <dbReference type="ARBA" id="ARBA00022840"/>
    </source>
</evidence>
<evidence type="ECO:0000256" key="3">
    <source>
        <dbReference type="ARBA" id="ARBA00038088"/>
    </source>
</evidence>
<dbReference type="Gene3D" id="3.40.50.300">
    <property type="entry name" value="P-loop containing nucleotide triphosphate hydrolases"/>
    <property type="match status" value="1"/>
</dbReference>
<dbReference type="EMBL" id="JRMQ02000018">
    <property type="protein sequence ID" value="TLD99753.1"/>
    <property type="molecule type" value="Genomic_DNA"/>
</dbReference>
<name>A0A4U8TI54_9HELI</name>
<dbReference type="GO" id="GO:0005524">
    <property type="term" value="F:ATP binding"/>
    <property type="evidence" value="ECO:0007669"/>
    <property type="project" value="UniProtKB-KW"/>
</dbReference>